<proteinExistence type="inferred from homology"/>
<dbReference type="SUPFAM" id="SSF53223">
    <property type="entry name" value="Aminoacid dehydrogenase-like, N-terminal domain"/>
    <property type="match status" value="1"/>
</dbReference>
<dbReference type="EMBL" id="CP071872">
    <property type="protein sequence ID" value="UNM12612.1"/>
    <property type="molecule type" value="Genomic_DNA"/>
</dbReference>
<dbReference type="PANTHER" id="PTHR11606:SF13">
    <property type="entry name" value="GLUTAMATE DEHYDROGENASE 1, MITOCHONDRIAL"/>
    <property type="match status" value="1"/>
</dbReference>
<reference evidence="5 6" key="1">
    <citation type="submission" date="2021-03" db="EMBL/GenBank/DDBJ databases">
        <title>Complete genome of Streptomyces formicae strain 1H-GS9 (DSM 100524).</title>
        <authorList>
            <person name="Atanasov K.E."/>
            <person name="Altabella T."/>
            <person name="Ferrer A."/>
        </authorList>
    </citation>
    <scope>NUCLEOTIDE SEQUENCE [LARGE SCALE GENOMIC DNA]</scope>
    <source>
        <strain evidence="5 6">1H-GS9</strain>
    </source>
</reference>
<dbReference type="InterPro" id="IPR006097">
    <property type="entry name" value="Glu/Leu/Phe/Val/Trp_DH_dimer"/>
</dbReference>
<sequence>MPESDTQRTPRPLISLTWTDHVTGRQGHLVVDRLVRGVASGGLRMREGCTLDEVAGLARGMTMKEALHYDADEPTARYIPLGGAKGGIDCDPRAPEAYGVLVRYLRAMRPYIESFWTTGEDLGLTQDVVDRAAAEAGLVSTVQAVYPLLDDEAAARRRLADAFAVVVDGIGLDELVGGCGVAESVLAALDRVGTGRAGTRVCVQGFGTMGGATARFLSRAGLRIVAVADVKGTIANPDGLDVEALLAARDAFGTVDRAALRPGDAELPGEAWLSADAEVLVPAAVSYAIDGVNQARIRARWIVEAANMPVLPEAEALLADRGVTVLPDVVVNSGTNAWWWWTLFGDIGADADEAFAYTRRAMRGLIGLMLARAEADGTTPRAAAHAIVAERLPVMAERFGWYG</sequence>
<dbReference type="InterPro" id="IPR014362">
    <property type="entry name" value="Glu_DH"/>
</dbReference>
<dbReference type="InterPro" id="IPR046346">
    <property type="entry name" value="Aminoacid_DH-like_N_sf"/>
</dbReference>
<dbReference type="Gene3D" id="3.40.50.10860">
    <property type="entry name" value="Leucine Dehydrogenase, chain A, domain 1"/>
    <property type="match status" value="1"/>
</dbReference>
<dbReference type="InterPro" id="IPR033524">
    <property type="entry name" value="Glu/Leu/Phe/Val_DH_AS"/>
</dbReference>
<evidence type="ECO:0000256" key="3">
    <source>
        <dbReference type="PIRNR" id="PIRNR000185"/>
    </source>
</evidence>
<dbReference type="Proteomes" id="UP000828924">
    <property type="component" value="Chromosome"/>
</dbReference>
<gene>
    <name evidence="5" type="ORF">J4032_14715</name>
</gene>
<dbReference type="CDD" id="cd01076">
    <property type="entry name" value="NAD_bind_1_Glu_DH"/>
    <property type="match status" value="1"/>
</dbReference>
<dbReference type="Pfam" id="PF02812">
    <property type="entry name" value="ELFV_dehydrog_N"/>
    <property type="match status" value="1"/>
</dbReference>
<protein>
    <recommendedName>
        <fullName evidence="3">Glutamate dehydrogenase</fullName>
    </recommendedName>
</protein>
<dbReference type="SUPFAM" id="SSF51735">
    <property type="entry name" value="NAD(P)-binding Rossmann-fold domains"/>
    <property type="match status" value="1"/>
</dbReference>
<organism evidence="5 6">
    <name type="scientific">Streptomyces formicae</name>
    <dbReference type="NCBI Taxonomy" id="1616117"/>
    <lineage>
        <taxon>Bacteria</taxon>
        <taxon>Bacillati</taxon>
        <taxon>Actinomycetota</taxon>
        <taxon>Actinomycetes</taxon>
        <taxon>Kitasatosporales</taxon>
        <taxon>Streptomycetaceae</taxon>
        <taxon>Streptomyces</taxon>
    </lineage>
</organism>
<evidence type="ECO:0000313" key="5">
    <source>
        <dbReference type="EMBL" id="UNM12612.1"/>
    </source>
</evidence>
<feature type="domain" description="Glutamate/phenylalanine/leucine/valine/L-tryptophan dehydrogenase C-terminal" evidence="4">
    <location>
        <begin position="169"/>
        <end position="400"/>
    </location>
</feature>
<dbReference type="Pfam" id="PF00208">
    <property type="entry name" value="ELFV_dehydrog"/>
    <property type="match status" value="1"/>
</dbReference>
<keyword evidence="6" id="KW-1185">Reference proteome</keyword>
<dbReference type="InterPro" id="IPR006096">
    <property type="entry name" value="Glu/Leu/Phe/Val/Trp_DH_C"/>
</dbReference>
<evidence type="ECO:0000256" key="1">
    <source>
        <dbReference type="ARBA" id="ARBA00006382"/>
    </source>
</evidence>
<evidence type="ECO:0000256" key="2">
    <source>
        <dbReference type="ARBA" id="ARBA00023002"/>
    </source>
</evidence>
<dbReference type="RefSeq" id="WP_242331222.1">
    <property type="nucleotide sequence ID" value="NZ_CP071872.1"/>
</dbReference>
<dbReference type="PANTHER" id="PTHR11606">
    <property type="entry name" value="GLUTAMATE DEHYDROGENASE"/>
    <property type="match status" value="1"/>
</dbReference>
<comment type="similarity">
    <text evidence="1 3">Belongs to the Glu/Leu/Phe/Val dehydrogenases family.</text>
</comment>
<evidence type="ECO:0000313" key="6">
    <source>
        <dbReference type="Proteomes" id="UP000828924"/>
    </source>
</evidence>
<name>A0ABY3WPB9_9ACTN</name>
<dbReference type="SMART" id="SM00839">
    <property type="entry name" value="ELFV_dehydrog"/>
    <property type="match status" value="1"/>
</dbReference>
<dbReference type="PROSITE" id="PS00074">
    <property type="entry name" value="GLFV_DEHYDROGENASE"/>
    <property type="match status" value="1"/>
</dbReference>
<dbReference type="InterPro" id="IPR036291">
    <property type="entry name" value="NAD(P)-bd_dom_sf"/>
</dbReference>
<evidence type="ECO:0000259" key="4">
    <source>
        <dbReference type="SMART" id="SM00839"/>
    </source>
</evidence>
<dbReference type="PIRSF" id="PIRSF000185">
    <property type="entry name" value="Glu_DH"/>
    <property type="match status" value="1"/>
</dbReference>
<dbReference type="Gene3D" id="3.40.50.720">
    <property type="entry name" value="NAD(P)-binding Rossmann-like Domain"/>
    <property type="match status" value="1"/>
</dbReference>
<dbReference type="InterPro" id="IPR033922">
    <property type="entry name" value="NAD_bind_Glu_DH"/>
</dbReference>
<keyword evidence="2 3" id="KW-0560">Oxidoreductase</keyword>
<accession>A0ABY3WPB9</accession>